<comment type="caution">
    <text evidence="3">The sequence shown here is derived from an EMBL/GenBank/DDBJ whole genome shotgun (WGS) entry which is preliminary data.</text>
</comment>
<feature type="domain" description="HTH cro/C1-type" evidence="2">
    <location>
        <begin position="9"/>
        <end position="63"/>
    </location>
</feature>
<dbReference type="GO" id="GO:0003677">
    <property type="term" value="F:DNA binding"/>
    <property type="evidence" value="ECO:0007669"/>
    <property type="project" value="InterPro"/>
</dbReference>
<dbReference type="InterPro" id="IPR001387">
    <property type="entry name" value="Cro/C1-type_HTH"/>
</dbReference>
<reference evidence="3" key="1">
    <citation type="submission" date="2019-08" db="EMBL/GenBank/DDBJ databases">
        <authorList>
            <person name="Kucharzyk K."/>
            <person name="Murdoch R.W."/>
            <person name="Higgins S."/>
            <person name="Loffler F."/>
        </authorList>
    </citation>
    <scope>NUCLEOTIDE SEQUENCE</scope>
</reference>
<dbReference type="PROSITE" id="PS50943">
    <property type="entry name" value="HTH_CROC1"/>
    <property type="match status" value="1"/>
</dbReference>
<dbReference type="EMBL" id="VSSQ01000014">
    <property type="protein sequence ID" value="MPL61071.1"/>
    <property type="molecule type" value="Genomic_DNA"/>
</dbReference>
<dbReference type="Gene3D" id="1.10.260.40">
    <property type="entry name" value="lambda repressor-like DNA-binding domains"/>
    <property type="match status" value="1"/>
</dbReference>
<comment type="similarity">
    <text evidence="1">Belongs to the short-chain fatty acyl-CoA assimilation regulator (ScfR) family.</text>
</comment>
<dbReference type="Gene3D" id="1.10.10.2910">
    <property type="match status" value="1"/>
</dbReference>
<evidence type="ECO:0000259" key="2">
    <source>
        <dbReference type="PROSITE" id="PS50943"/>
    </source>
</evidence>
<gene>
    <name evidence="3" type="ORF">SDC9_06638</name>
</gene>
<evidence type="ECO:0000256" key="1">
    <source>
        <dbReference type="ARBA" id="ARBA00007227"/>
    </source>
</evidence>
<dbReference type="CDD" id="cd00093">
    <property type="entry name" value="HTH_XRE"/>
    <property type="match status" value="1"/>
</dbReference>
<dbReference type="AlphaFoldDB" id="A0A644T575"/>
<evidence type="ECO:0000313" key="3">
    <source>
        <dbReference type="EMBL" id="MPL61071.1"/>
    </source>
</evidence>
<dbReference type="SUPFAM" id="SSF47413">
    <property type="entry name" value="lambda repressor-like DNA-binding domains"/>
    <property type="match status" value="1"/>
</dbReference>
<accession>A0A644T575</accession>
<sequence length="378" mass="43268">MLDFLKERLQQARIARGINKSTLSMLSSITQTSISNYEAGKQLPRPDAITKLANALSVPEAFFFKPLAPPLESPVFFRSFTRQKKVFQEQWAQQSAWLEELLNIYLQYIDLPELKIPQITLRENWESVPSATIEDIAYRTRAALGLGYGAVPNMIKLMENSGCVVLRVDMDPSEFAFSRWLLGNRVPCIFVTSETTACRDRMSVAHELGHLVMHRNITLTDKNRKIVEDQANVYASAFLMPEMGYAKDLRYTNLDGFKSLKKKWGVSISAQIMRCSQLNIIPEKIKHYLYIHLSKKGWRTNEPFDDEMPLETPNLLNAATKMLISSLGVTKEDISTRLGLSFFDIARLSGTPIDYFIVQDEDVQIIPKAKRIYFNRNR</sequence>
<dbReference type="SMART" id="SM00530">
    <property type="entry name" value="HTH_XRE"/>
    <property type="match status" value="1"/>
</dbReference>
<dbReference type="InterPro" id="IPR052345">
    <property type="entry name" value="Rad_response_metalloprotease"/>
</dbReference>
<name>A0A644T575_9ZZZZ</name>
<dbReference type="PANTHER" id="PTHR43236:SF1">
    <property type="entry name" value="BLL7220 PROTEIN"/>
    <property type="match status" value="1"/>
</dbReference>
<dbReference type="InterPro" id="IPR010359">
    <property type="entry name" value="IrrE_HExxH"/>
</dbReference>
<organism evidence="3">
    <name type="scientific">bioreactor metagenome</name>
    <dbReference type="NCBI Taxonomy" id="1076179"/>
    <lineage>
        <taxon>unclassified sequences</taxon>
        <taxon>metagenomes</taxon>
        <taxon>ecological metagenomes</taxon>
    </lineage>
</organism>
<dbReference type="InterPro" id="IPR010982">
    <property type="entry name" value="Lambda_DNA-bd_dom_sf"/>
</dbReference>
<protein>
    <recommendedName>
        <fullName evidence="2">HTH cro/C1-type domain-containing protein</fullName>
    </recommendedName>
</protein>
<proteinExistence type="inferred from homology"/>
<dbReference type="PANTHER" id="PTHR43236">
    <property type="entry name" value="ANTITOXIN HIGA1"/>
    <property type="match status" value="1"/>
</dbReference>
<dbReference type="Pfam" id="PF01381">
    <property type="entry name" value="HTH_3"/>
    <property type="match status" value="1"/>
</dbReference>
<dbReference type="Pfam" id="PF06114">
    <property type="entry name" value="Peptidase_M78"/>
    <property type="match status" value="1"/>
</dbReference>